<dbReference type="InterPro" id="IPR050707">
    <property type="entry name" value="HTH_MetabolicPath_Reg"/>
</dbReference>
<reference evidence="2 3" key="1">
    <citation type="submission" date="2019-04" db="EMBL/GenBank/DDBJ databases">
        <title>Deinococcus metalilatus MA1002 mutant No.5.</title>
        <authorList>
            <person name="Park W."/>
            <person name="Park C."/>
        </authorList>
    </citation>
    <scope>NUCLEOTIDE SEQUENCE [LARGE SCALE GENOMIC DNA]</scope>
    <source>
        <strain evidence="2 3">MA1002-m5</strain>
    </source>
</reference>
<accession>A0AAJ5F7Z4</accession>
<sequence length="116" mass="12614">MPLHFGATGQCILAFSAPDVVDRALAPPLGRATEFTDTDPNSIRARLQQIRERKYHVAIRDYADHAFAVGAPIQSRAGDLVGAISISGPLARFDDQREKRYVALVTAAAARVSQRL</sequence>
<proteinExistence type="predicted"/>
<dbReference type="GO" id="GO:0045892">
    <property type="term" value="P:negative regulation of DNA-templated transcription"/>
    <property type="evidence" value="ECO:0007669"/>
    <property type="project" value="TreeGrafter"/>
</dbReference>
<protein>
    <recommendedName>
        <fullName evidence="1">IclR-ED domain-containing protein</fullName>
    </recommendedName>
</protein>
<dbReference type="PANTHER" id="PTHR30136">
    <property type="entry name" value="HELIX-TURN-HELIX TRANSCRIPTIONAL REGULATOR, ICLR FAMILY"/>
    <property type="match status" value="1"/>
</dbReference>
<dbReference type="Pfam" id="PF01614">
    <property type="entry name" value="IclR_C"/>
    <property type="match status" value="1"/>
</dbReference>
<dbReference type="Gene3D" id="3.30.450.40">
    <property type="match status" value="1"/>
</dbReference>
<dbReference type="InterPro" id="IPR014757">
    <property type="entry name" value="Tscrpt_reg_IclR_C"/>
</dbReference>
<dbReference type="PROSITE" id="PS51078">
    <property type="entry name" value="ICLR_ED"/>
    <property type="match status" value="1"/>
</dbReference>
<dbReference type="AlphaFoldDB" id="A0AAJ5F7Z4"/>
<dbReference type="PANTHER" id="PTHR30136:SF35">
    <property type="entry name" value="HTH-TYPE TRANSCRIPTIONAL REGULATOR RV1719"/>
    <property type="match status" value="1"/>
</dbReference>
<comment type="caution">
    <text evidence="2">The sequence shown here is derived from an EMBL/GenBank/DDBJ whole genome shotgun (WGS) entry which is preliminary data.</text>
</comment>
<dbReference type="SUPFAM" id="SSF55781">
    <property type="entry name" value="GAF domain-like"/>
    <property type="match status" value="1"/>
</dbReference>
<evidence type="ECO:0000259" key="1">
    <source>
        <dbReference type="PROSITE" id="PS51078"/>
    </source>
</evidence>
<dbReference type="EMBL" id="VBRC01000001">
    <property type="protein sequence ID" value="TLK32221.1"/>
    <property type="molecule type" value="Genomic_DNA"/>
</dbReference>
<evidence type="ECO:0000313" key="3">
    <source>
        <dbReference type="Proteomes" id="UP000308000"/>
    </source>
</evidence>
<dbReference type="GO" id="GO:0003677">
    <property type="term" value="F:DNA binding"/>
    <property type="evidence" value="ECO:0007669"/>
    <property type="project" value="TreeGrafter"/>
</dbReference>
<evidence type="ECO:0000313" key="2">
    <source>
        <dbReference type="EMBL" id="TLK32221.1"/>
    </source>
</evidence>
<dbReference type="GO" id="GO:0003700">
    <property type="term" value="F:DNA-binding transcription factor activity"/>
    <property type="evidence" value="ECO:0007669"/>
    <property type="project" value="TreeGrafter"/>
</dbReference>
<feature type="domain" description="IclR-ED" evidence="1">
    <location>
        <begin position="1"/>
        <end position="116"/>
    </location>
</feature>
<organism evidence="2 3">
    <name type="scientific">Deinococcus metallilatus</name>
    <dbReference type="NCBI Taxonomy" id="1211322"/>
    <lineage>
        <taxon>Bacteria</taxon>
        <taxon>Thermotogati</taxon>
        <taxon>Deinococcota</taxon>
        <taxon>Deinococci</taxon>
        <taxon>Deinococcales</taxon>
        <taxon>Deinococcaceae</taxon>
        <taxon>Deinococcus</taxon>
    </lineage>
</organism>
<name>A0AAJ5F7Z4_9DEIO</name>
<dbReference type="InterPro" id="IPR029016">
    <property type="entry name" value="GAF-like_dom_sf"/>
</dbReference>
<gene>
    <name evidence="2" type="ORF">FCS05_01865</name>
</gene>
<dbReference type="Proteomes" id="UP000308000">
    <property type="component" value="Unassembled WGS sequence"/>
</dbReference>